<proteinExistence type="predicted"/>
<gene>
    <name evidence="1" type="ORF">NYP84_18185</name>
</gene>
<reference evidence="1" key="1">
    <citation type="submission" date="2022-07" db="EMBL/GenBank/DDBJ databases">
        <title>Genetic diversity of Erwinia pyrifoliae.</title>
        <authorList>
            <person name="Park D.S."/>
            <person name="Ham H."/>
        </authorList>
    </citation>
    <scope>NUCLEOTIDE SEQUENCE</scope>
    <source>
        <strain evidence="1">CP201486</strain>
    </source>
</reference>
<organism evidence="1 2">
    <name type="scientific">Erwinia pyrifoliae</name>
    <dbReference type="NCBI Taxonomy" id="79967"/>
    <lineage>
        <taxon>Bacteria</taxon>
        <taxon>Pseudomonadati</taxon>
        <taxon>Pseudomonadota</taxon>
        <taxon>Gammaproteobacteria</taxon>
        <taxon>Enterobacterales</taxon>
        <taxon>Erwiniaceae</taxon>
        <taxon>Erwinia</taxon>
    </lineage>
</organism>
<evidence type="ECO:0000313" key="2">
    <source>
        <dbReference type="Proteomes" id="UP001058553"/>
    </source>
</evidence>
<protein>
    <submittedName>
        <fullName evidence="1">Uncharacterized protein</fullName>
    </submittedName>
</protein>
<dbReference type="Proteomes" id="UP001058553">
    <property type="component" value="Chromosome"/>
</dbReference>
<dbReference type="RefSeq" id="WP_041474065.1">
    <property type="nucleotide sequence ID" value="NZ_CP023567.1"/>
</dbReference>
<accession>A0ABY5X8M1</accession>
<name>A0ABY5X8M1_ERWPY</name>
<dbReference type="EMBL" id="CP103445">
    <property type="protein sequence ID" value="UWS33467.1"/>
    <property type="molecule type" value="Genomic_DNA"/>
</dbReference>
<dbReference type="GeneID" id="92235409"/>
<sequence length="62" mass="6887">MKNQLIDLYQDALVLGYNMELESFAKGMLPALYPGKEINEIAEEELVVLIKAVITGLTSQNC</sequence>
<evidence type="ECO:0000313" key="1">
    <source>
        <dbReference type="EMBL" id="UWS33467.1"/>
    </source>
</evidence>
<keyword evidence="2" id="KW-1185">Reference proteome</keyword>